<dbReference type="InterPro" id="IPR028082">
    <property type="entry name" value="Peripla_BP_I"/>
</dbReference>
<evidence type="ECO:0000256" key="3">
    <source>
        <dbReference type="ARBA" id="ARBA00023163"/>
    </source>
</evidence>
<dbReference type="PROSITE" id="PS00356">
    <property type="entry name" value="HTH_LACI_1"/>
    <property type="match status" value="1"/>
</dbReference>
<dbReference type="GO" id="GO:0000976">
    <property type="term" value="F:transcription cis-regulatory region binding"/>
    <property type="evidence" value="ECO:0007669"/>
    <property type="project" value="TreeGrafter"/>
</dbReference>
<evidence type="ECO:0000256" key="1">
    <source>
        <dbReference type="ARBA" id="ARBA00023015"/>
    </source>
</evidence>
<reference evidence="5" key="1">
    <citation type="submission" date="2019-11" db="EMBL/GenBank/DDBJ databases">
        <authorList>
            <person name="Feng L."/>
        </authorList>
    </citation>
    <scope>NUCLEOTIDE SEQUENCE</scope>
    <source>
        <strain evidence="5">SsimulansLFYP27</strain>
    </source>
</reference>
<feature type="domain" description="HTH lacI-type" evidence="4">
    <location>
        <begin position="1"/>
        <end position="54"/>
    </location>
</feature>
<evidence type="ECO:0000259" key="4">
    <source>
        <dbReference type="PROSITE" id="PS50932"/>
    </source>
</evidence>
<dbReference type="InterPro" id="IPR000843">
    <property type="entry name" value="HTH_LacI"/>
</dbReference>
<dbReference type="AlphaFoldDB" id="A0A6N3B9M6"/>
<keyword evidence="3" id="KW-0804">Transcription</keyword>
<dbReference type="SUPFAM" id="SSF53822">
    <property type="entry name" value="Periplasmic binding protein-like I"/>
    <property type="match status" value="1"/>
</dbReference>
<organism evidence="5">
    <name type="scientific">Staphylococcus simulans</name>
    <dbReference type="NCBI Taxonomy" id="1286"/>
    <lineage>
        <taxon>Bacteria</taxon>
        <taxon>Bacillati</taxon>
        <taxon>Bacillota</taxon>
        <taxon>Bacilli</taxon>
        <taxon>Bacillales</taxon>
        <taxon>Staphylococcaceae</taxon>
        <taxon>Staphylococcus</taxon>
    </lineage>
</organism>
<name>A0A6N3B9M6_STASI</name>
<dbReference type="SMART" id="SM00354">
    <property type="entry name" value="HTH_LACI"/>
    <property type="match status" value="1"/>
</dbReference>
<dbReference type="Pfam" id="PF00532">
    <property type="entry name" value="Peripla_BP_1"/>
    <property type="match status" value="1"/>
</dbReference>
<dbReference type="InterPro" id="IPR010982">
    <property type="entry name" value="Lambda_DNA-bd_dom_sf"/>
</dbReference>
<keyword evidence="1" id="KW-0805">Transcription regulation</keyword>
<dbReference type="Gene3D" id="1.10.260.40">
    <property type="entry name" value="lambda repressor-like DNA-binding domains"/>
    <property type="match status" value="1"/>
</dbReference>
<protein>
    <submittedName>
        <fullName evidence="5">Catabolite control protein A</fullName>
    </submittedName>
</protein>
<dbReference type="PANTHER" id="PTHR30146">
    <property type="entry name" value="LACI-RELATED TRANSCRIPTIONAL REPRESSOR"/>
    <property type="match status" value="1"/>
</dbReference>
<dbReference type="EMBL" id="CACRUO010000027">
    <property type="protein sequence ID" value="VYT98730.1"/>
    <property type="molecule type" value="Genomic_DNA"/>
</dbReference>
<dbReference type="Pfam" id="PF00356">
    <property type="entry name" value="LacI"/>
    <property type="match status" value="1"/>
</dbReference>
<dbReference type="SUPFAM" id="SSF47413">
    <property type="entry name" value="lambda repressor-like DNA-binding domains"/>
    <property type="match status" value="1"/>
</dbReference>
<accession>A0A6N3B9M6</accession>
<dbReference type="PROSITE" id="PS50932">
    <property type="entry name" value="HTH_LACI_2"/>
    <property type="match status" value="1"/>
</dbReference>
<dbReference type="RefSeq" id="WP_156666659.1">
    <property type="nucleotide sequence ID" value="NZ_CACRUO010000027.1"/>
</dbReference>
<evidence type="ECO:0000256" key="2">
    <source>
        <dbReference type="ARBA" id="ARBA00023125"/>
    </source>
</evidence>
<dbReference type="GO" id="GO:0003700">
    <property type="term" value="F:DNA-binding transcription factor activity"/>
    <property type="evidence" value="ECO:0007669"/>
    <property type="project" value="TreeGrafter"/>
</dbReference>
<proteinExistence type="predicted"/>
<keyword evidence="2" id="KW-0238">DNA-binding</keyword>
<dbReference type="CDD" id="cd01542">
    <property type="entry name" value="PBP1_TreR-like"/>
    <property type="match status" value="1"/>
</dbReference>
<dbReference type="CDD" id="cd01392">
    <property type="entry name" value="HTH_LacI"/>
    <property type="match status" value="1"/>
</dbReference>
<sequence length="326" mass="36044">MNISDIASMANVSKSTVSRYLNGGSVSQKTKDKIDKIVKETGYSPNQFAQSLKAKRTFMIGAIIPRLDSYAANQILEGADTYLREIKYQTLIVNTSQSIEQEIEALYTLNKNKVDGILLIATQITKQHIEAIQEIKAPVILVGQSDEHVPSVIQNDYEAGRTIGELFGQQNFKRIAYLSVDEYDKAVGVERKKGILSGLKRYNQTPDVYYTTFDLQQAVVAAKPLVSQYDALICGTDNIALGTLKAAHHQHIQVPNQLSIAGFGGYDTTSIVTPSLATISFPYKQTGEKAAQNLIRIINGEAIKQIEVMDFEFIKNNSIDLSESNE</sequence>
<gene>
    <name evidence="5" type="primary">ccpA_1</name>
    <name evidence="5" type="ORF">SSLFYP27_01133</name>
</gene>
<dbReference type="Gene3D" id="3.40.50.2300">
    <property type="match status" value="2"/>
</dbReference>
<evidence type="ECO:0000313" key="5">
    <source>
        <dbReference type="EMBL" id="VYT98730.1"/>
    </source>
</evidence>
<dbReference type="InterPro" id="IPR001761">
    <property type="entry name" value="Peripla_BP/Lac1_sug-bd_dom"/>
</dbReference>
<dbReference type="PANTHER" id="PTHR30146:SF154">
    <property type="entry name" value="TRANSCRIPTION REGULATOR, MEMBER OF GALR FAMILY"/>
    <property type="match status" value="1"/>
</dbReference>